<evidence type="ECO:0000313" key="9">
    <source>
        <dbReference type="Proteomes" id="UP000239735"/>
    </source>
</evidence>
<keyword evidence="2 5" id="KW-0732">Signal</keyword>
<feature type="domain" description="Glycosyl hydrolase family 30 beta sandwich" evidence="7">
    <location>
        <begin position="413"/>
        <end position="472"/>
    </location>
</feature>
<dbReference type="InterPro" id="IPR017853">
    <property type="entry name" value="GH"/>
</dbReference>
<reference evidence="9" key="1">
    <citation type="submission" date="2018-02" db="EMBL/GenBank/DDBJ databases">
        <authorList>
            <person name="Hausmann B."/>
        </authorList>
    </citation>
    <scope>NUCLEOTIDE SEQUENCE [LARGE SCALE GENOMIC DNA]</scope>
    <source>
        <strain evidence="9">Peat soil MAG SbA5</strain>
    </source>
</reference>
<dbReference type="GO" id="GO:0004348">
    <property type="term" value="F:glucosylceramidase activity"/>
    <property type="evidence" value="ECO:0007669"/>
    <property type="project" value="InterPro"/>
</dbReference>
<dbReference type="AlphaFoldDB" id="A0A2N9LVV5"/>
<accession>A0A2N9LVV5</accession>
<evidence type="ECO:0000256" key="5">
    <source>
        <dbReference type="SAM" id="SignalP"/>
    </source>
</evidence>
<dbReference type="InterPro" id="IPR033453">
    <property type="entry name" value="Glyco_hydro_30_TIM-barrel"/>
</dbReference>
<evidence type="ECO:0000256" key="2">
    <source>
        <dbReference type="ARBA" id="ARBA00022729"/>
    </source>
</evidence>
<feature type="domain" description="Glycosyl hydrolase family 30 TIM-barrel" evidence="6">
    <location>
        <begin position="75"/>
        <end position="343"/>
    </location>
</feature>
<dbReference type="Pfam" id="PF17189">
    <property type="entry name" value="Glyco_hydro_30C"/>
    <property type="match status" value="1"/>
</dbReference>
<dbReference type="PANTHER" id="PTHR11069:SF23">
    <property type="entry name" value="LYSOSOMAL ACID GLUCOSYLCERAMIDASE"/>
    <property type="match status" value="1"/>
</dbReference>
<dbReference type="Pfam" id="PF02055">
    <property type="entry name" value="Glyco_hydro_30"/>
    <property type="match status" value="1"/>
</dbReference>
<keyword evidence="4" id="KW-0326">Glycosidase</keyword>
<dbReference type="Gene3D" id="2.60.40.1180">
    <property type="entry name" value="Golgi alpha-mannosidase II"/>
    <property type="match status" value="1"/>
</dbReference>
<dbReference type="EMBL" id="OKRB01000118">
    <property type="protein sequence ID" value="SPE27354.1"/>
    <property type="molecule type" value="Genomic_DNA"/>
</dbReference>
<dbReference type="InterPro" id="IPR013780">
    <property type="entry name" value="Glyco_hydro_b"/>
</dbReference>
<sequence length="479" mass="53170">MCQSVSPLKWVAVVCFAGSFAQAQQVPVQSWITTTDEHGIVVGLEKQPDLTFGEDSQDSVGEIHVNERVAYQSLKGGGAAFTDGAAWLINQKLSPVQRDEVMRRLFDPVEGIGISFLRNPVGSSDLTREWYTLDDNAADRNDPSLPNFSIDHDLTDVIPLTLTARKLNPRLTLMINAWSPPAWMKSSGSLVAGDVLPQYYAHHANYFVKAIQAYEAHGLHVNYVSLNNEPTCCEDVNYPSLRTITSAEMATMLKGYWFLAFEKNHLTTKILLLDYNWSAADLVEPLLADPAIRNSPFVGGLAWHGYSGPPAIQSELHDRYGIEMFMTERSGFGAGSKQQKQDMRDMVNVFRNWGESFVKWPVATDENLGPHRGGCAICTGLVVVHTDDARAGTVDYTTEYYTLGQFTKFVPNGAVRIQSDDNPKVLNVAFQNPDGSLVLIAYNDTADPQTFKIVWHGRAFHSTLPINTTATFEWRGDGR</sequence>
<evidence type="ECO:0000259" key="6">
    <source>
        <dbReference type="Pfam" id="PF02055"/>
    </source>
</evidence>
<dbReference type="SUPFAM" id="SSF51445">
    <property type="entry name" value="(Trans)glycosidases"/>
    <property type="match status" value="1"/>
</dbReference>
<dbReference type="GO" id="GO:0016020">
    <property type="term" value="C:membrane"/>
    <property type="evidence" value="ECO:0007669"/>
    <property type="project" value="GOC"/>
</dbReference>
<feature type="signal peptide" evidence="5">
    <location>
        <begin position="1"/>
        <end position="23"/>
    </location>
</feature>
<evidence type="ECO:0000256" key="3">
    <source>
        <dbReference type="ARBA" id="ARBA00022801"/>
    </source>
</evidence>
<evidence type="ECO:0000256" key="4">
    <source>
        <dbReference type="RuleBase" id="RU361188"/>
    </source>
</evidence>
<proteinExistence type="inferred from homology"/>
<dbReference type="InterPro" id="IPR033452">
    <property type="entry name" value="GH30_C"/>
</dbReference>
<keyword evidence="3 4" id="KW-0378">Hydrolase</keyword>
<protein>
    <submittedName>
        <fullName evidence="8">Glucosylceramidase</fullName>
    </submittedName>
</protein>
<gene>
    <name evidence="8" type="ORF">SBA5_590053</name>
</gene>
<evidence type="ECO:0000256" key="1">
    <source>
        <dbReference type="ARBA" id="ARBA00005382"/>
    </source>
</evidence>
<name>A0A2N9LVV5_9BACT</name>
<feature type="chain" id="PRO_5014970915" evidence="5">
    <location>
        <begin position="24"/>
        <end position="479"/>
    </location>
</feature>
<dbReference type="GO" id="GO:0006680">
    <property type="term" value="P:glucosylceramide catabolic process"/>
    <property type="evidence" value="ECO:0007669"/>
    <property type="project" value="TreeGrafter"/>
</dbReference>
<organism evidence="8 9">
    <name type="scientific">Candidatus Sulfuritelmatomonas gaucii</name>
    <dbReference type="NCBI Taxonomy" id="2043161"/>
    <lineage>
        <taxon>Bacteria</taxon>
        <taxon>Pseudomonadati</taxon>
        <taxon>Acidobacteriota</taxon>
        <taxon>Terriglobia</taxon>
        <taxon>Terriglobales</taxon>
        <taxon>Acidobacteriaceae</taxon>
        <taxon>Candidatus Sulfuritelmatomonas</taxon>
    </lineage>
</organism>
<evidence type="ECO:0000259" key="7">
    <source>
        <dbReference type="Pfam" id="PF17189"/>
    </source>
</evidence>
<dbReference type="Gene3D" id="3.20.20.80">
    <property type="entry name" value="Glycosidases"/>
    <property type="match status" value="1"/>
</dbReference>
<dbReference type="InterPro" id="IPR001139">
    <property type="entry name" value="Glyco_hydro_30"/>
</dbReference>
<evidence type="ECO:0000313" key="8">
    <source>
        <dbReference type="EMBL" id="SPE27354.1"/>
    </source>
</evidence>
<dbReference type="Proteomes" id="UP000239735">
    <property type="component" value="Unassembled WGS sequence"/>
</dbReference>
<dbReference type="PANTHER" id="PTHR11069">
    <property type="entry name" value="GLUCOSYLCERAMIDASE"/>
    <property type="match status" value="1"/>
</dbReference>
<comment type="similarity">
    <text evidence="1 4">Belongs to the glycosyl hydrolase 30 family.</text>
</comment>